<dbReference type="InterPro" id="IPR050088">
    <property type="entry name" value="IspD/TarI_cytidylyltransf_bact"/>
</dbReference>
<dbReference type="UniPathway" id="UPA00056">
    <property type="reaction ID" value="UER00093"/>
</dbReference>
<dbReference type="HAMAP" id="MF_00108">
    <property type="entry name" value="IspD"/>
    <property type="match status" value="1"/>
</dbReference>
<feature type="site" description="Transition state stabilizer" evidence="7">
    <location>
        <position position="21"/>
    </location>
</feature>
<dbReference type="Gene3D" id="3.90.550.10">
    <property type="entry name" value="Spore Coat Polysaccharide Biosynthesis Protein SpsA, Chain A"/>
    <property type="match status" value="1"/>
</dbReference>
<sequence length="235" mass="25874">MAFEGSKRIHVIIVAAGIGRRFNNQSKRPKQYELIGKLPVLAHSIQAFDSISISDITVVIHPNDTHWETLSPQVSKHKIHTVIGGSQRHDSVRNGIKSLNAAPQDWVLVHDAARPCVTADEINDLINSCLNNQCGGLLVKPLTDTIKYSEKGECVNKTIDREKLYAALTPQMFRCGDLLKALTVFEADSITDESSAIESQGQKPLMIKGKSSNIKITAFEDLAVAHTLLQQQGRI</sequence>
<dbReference type="NCBIfam" id="TIGR00453">
    <property type="entry name" value="ispD"/>
    <property type="match status" value="1"/>
</dbReference>
<dbReference type="Proteomes" id="UP000295724">
    <property type="component" value="Unassembled WGS sequence"/>
</dbReference>
<name>A0A4R6XLH3_9GAMM</name>
<dbReference type="InterPro" id="IPR018294">
    <property type="entry name" value="ISPD_synthase_CS"/>
</dbReference>
<dbReference type="AlphaFoldDB" id="A0A4R6XLH3"/>
<keyword evidence="5 7" id="KW-0548">Nucleotidyltransferase</keyword>
<comment type="function">
    <text evidence="7">Catalyzes the formation of 4-diphosphocytidyl-2-C-methyl-D-erythritol from CTP and 2-C-methyl-D-erythritol 4-phosphate (MEP).</text>
</comment>
<evidence type="ECO:0000256" key="1">
    <source>
        <dbReference type="ARBA" id="ARBA00001282"/>
    </source>
</evidence>
<evidence type="ECO:0000313" key="8">
    <source>
        <dbReference type="EMBL" id="TDR20416.1"/>
    </source>
</evidence>
<keyword evidence="9" id="KW-1185">Reference proteome</keyword>
<dbReference type="RefSeq" id="WP_099018265.1">
    <property type="nucleotide sequence ID" value="NZ_NIHB01000001.1"/>
</dbReference>
<keyword evidence="4 7" id="KW-0808">Transferase</keyword>
<keyword evidence="6 7" id="KW-0414">Isoprene biosynthesis</keyword>
<evidence type="ECO:0000256" key="3">
    <source>
        <dbReference type="ARBA" id="ARBA00009789"/>
    </source>
</evidence>
<dbReference type="InterPro" id="IPR029044">
    <property type="entry name" value="Nucleotide-diphossugar_trans"/>
</dbReference>
<feature type="site" description="Transition state stabilizer" evidence="7">
    <location>
        <position position="30"/>
    </location>
</feature>
<evidence type="ECO:0000256" key="6">
    <source>
        <dbReference type="ARBA" id="ARBA00023229"/>
    </source>
</evidence>
<comment type="similarity">
    <text evidence="3 7">Belongs to the IspD/TarI cytidylyltransferase family. IspD subfamily.</text>
</comment>
<reference evidence="8 9" key="1">
    <citation type="submission" date="2019-03" db="EMBL/GenBank/DDBJ databases">
        <title>Genomic Encyclopedia of Type Strains, Phase IV (KMG-IV): sequencing the most valuable type-strain genomes for metagenomic binning, comparative biology and taxonomic classification.</title>
        <authorList>
            <person name="Goeker M."/>
        </authorList>
    </citation>
    <scope>NUCLEOTIDE SEQUENCE [LARGE SCALE GENOMIC DNA]</scope>
    <source>
        <strain evidence="8 9">DSM 25488</strain>
    </source>
</reference>
<dbReference type="Pfam" id="PF01128">
    <property type="entry name" value="IspD"/>
    <property type="match status" value="1"/>
</dbReference>
<protein>
    <recommendedName>
        <fullName evidence="7">2-C-methyl-D-erythritol 4-phosphate cytidylyltransferase</fullName>
        <ecNumber evidence="7">2.7.7.60</ecNumber>
    </recommendedName>
    <alternativeName>
        <fullName evidence="7">4-diphosphocytidyl-2C-methyl-D-erythritol synthase</fullName>
    </alternativeName>
    <alternativeName>
        <fullName evidence="7">MEP cytidylyltransferase</fullName>
        <shortName evidence="7">MCT</shortName>
    </alternativeName>
</protein>
<evidence type="ECO:0000256" key="5">
    <source>
        <dbReference type="ARBA" id="ARBA00022695"/>
    </source>
</evidence>
<dbReference type="PANTHER" id="PTHR32125">
    <property type="entry name" value="2-C-METHYL-D-ERYTHRITOL 4-PHOSPHATE CYTIDYLYLTRANSFERASE, CHLOROPLASTIC"/>
    <property type="match status" value="1"/>
</dbReference>
<dbReference type="InterPro" id="IPR034683">
    <property type="entry name" value="IspD/TarI"/>
</dbReference>
<gene>
    <name evidence="7" type="primary">ispD</name>
    <name evidence="8" type="ORF">C8D91_1388</name>
</gene>
<evidence type="ECO:0000313" key="9">
    <source>
        <dbReference type="Proteomes" id="UP000295724"/>
    </source>
</evidence>
<dbReference type="FunFam" id="3.90.550.10:FF:000003">
    <property type="entry name" value="2-C-methyl-D-erythritol 4-phosphate cytidylyltransferase"/>
    <property type="match status" value="1"/>
</dbReference>
<comment type="pathway">
    <text evidence="2 7">Isoprenoid biosynthesis; isopentenyl diphosphate biosynthesis via DXP pathway; isopentenyl diphosphate from 1-deoxy-D-xylulose 5-phosphate: step 2/6.</text>
</comment>
<dbReference type="GO" id="GO:0019288">
    <property type="term" value="P:isopentenyl diphosphate biosynthetic process, methylerythritol 4-phosphate pathway"/>
    <property type="evidence" value="ECO:0007669"/>
    <property type="project" value="UniProtKB-UniRule"/>
</dbReference>
<evidence type="ECO:0000256" key="7">
    <source>
        <dbReference type="HAMAP-Rule" id="MF_00108"/>
    </source>
</evidence>
<dbReference type="PANTHER" id="PTHR32125:SF4">
    <property type="entry name" value="2-C-METHYL-D-ERYTHRITOL 4-PHOSPHATE CYTIDYLYLTRANSFERASE, CHLOROPLASTIC"/>
    <property type="match status" value="1"/>
</dbReference>
<comment type="catalytic activity">
    <reaction evidence="1 7">
        <text>2-C-methyl-D-erythritol 4-phosphate + CTP + H(+) = 4-CDP-2-C-methyl-D-erythritol + diphosphate</text>
        <dbReference type="Rhea" id="RHEA:13429"/>
        <dbReference type="ChEBI" id="CHEBI:15378"/>
        <dbReference type="ChEBI" id="CHEBI:33019"/>
        <dbReference type="ChEBI" id="CHEBI:37563"/>
        <dbReference type="ChEBI" id="CHEBI:57823"/>
        <dbReference type="ChEBI" id="CHEBI:58262"/>
        <dbReference type="EC" id="2.7.7.60"/>
    </reaction>
</comment>
<dbReference type="EMBL" id="SNZB01000003">
    <property type="protein sequence ID" value="TDR20416.1"/>
    <property type="molecule type" value="Genomic_DNA"/>
</dbReference>
<dbReference type="CDD" id="cd02516">
    <property type="entry name" value="CDP-ME_synthetase"/>
    <property type="match status" value="1"/>
</dbReference>
<feature type="site" description="Positions MEP for the nucleophilic attack" evidence="7">
    <location>
        <position position="161"/>
    </location>
</feature>
<dbReference type="OrthoDB" id="9806837at2"/>
<organism evidence="8 9">
    <name type="scientific">Marinicella litoralis</name>
    <dbReference type="NCBI Taxonomy" id="644220"/>
    <lineage>
        <taxon>Bacteria</taxon>
        <taxon>Pseudomonadati</taxon>
        <taxon>Pseudomonadota</taxon>
        <taxon>Gammaproteobacteria</taxon>
        <taxon>Lysobacterales</taxon>
        <taxon>Marinicellaceae</taxon>
        <taxon>Marinicella</taxon>
    </lineage>
</organism>
<dbReference type="EC" id="2.7.7.60" evidence="7"/>
<dbReference type="InterPro" id="IPR001228">
    <property type="entry name" value="IspD"/>
</dbReference>
<evidence type="ECO:0000256" key="4">
    <source>
        <dbReference type="ARBA" id="ARBA00022679"/>
    </source>
</evidence>
<dbReference type="GO" id="GO:0050518">
    <property type="term" value="F:2-C-methyl-D-erythritol 4-phosphate cytidylyltransferase activity"/>
    <property type="evidence" value="ECO:0007669"/>
    <property type="project" value="UniProtKB-UniRule"/>
</dbReference>
<proteinExistence type="inferred from homology"/>
<accession>A0A4R6XLH3</accession>
<dbReference type="PROSITE" id="PS01295">
    <property type="entry name" value="ISPD"/>
    <property type="match status" value="1"/>
</dbReference>
<comment type="caution">
    <text evidence="8">The sequence shown here is derived from an EMBL/GenBank/DDBJ whole genome shotgun (WGS) entry which is preliminary data.</text>
</comment>
<evidence type="ECO:0000256" key="2">
    <source>
        <dbReference type="ARBA" id="ARBA00004787"/>
    </source>
</evidence>
<feature type="site" description="Positions MEP for the nucleophilic attack" evidence="7">
    <location>
        <position position="215"/>
    </location>
</feature>
<dbReference type="SUPFAM" id="SSF53448">
    <property type="entry name" value="Nucleotide-diphospho-sugar transferases"/>
    <property type="match status" value="1"/>
</dbReference>